<proteinExistence type="predicted"/>
<dbReference type="Gene3D" id="1.10.10.60">
    <property type="entry name" value="Homeodomain-like"/>
    <property type="match status" value="2"/>
</dbReference>
<dbReference type="InterPro" id="IPR003313">
    <property type="entry name" value="AraC-bd"/>
</dbReference>
<evidence type="ECO:0000259" key="6">
    <source>
        <dbReference type="PROSITE" id="PS01124"/>
    </source>
</evidence>
<evidence type="ECO:0000313" key="7">
    <source>
        <dbReference type="EMBL" id="MTD27201.1"/>
    </source>
</evidence>
<protein>
    <recommendedName>
        <fullName evidence="5">Arabinose operon regulatory protein</fullName>
    </recommendedName>
</protein>
<dbReference type="InterPro" id="IPR018060">
    <property type="entry name" value="HTH_AraC"/>
</dbReference>
<dbReference type="EMBL" id="WLZX01000002">
    <property type="protein sequence ID" value="MTD27201.1"/>
    <property type="molecule type" value="Genomic_DNA"/>
</dbReference>
<evidence type="ECO:0000256" key="3">
    <source>
        <dbReference type="ARBA" id="ARBA00023159"/>
    </source>
</evidence>
<reference evidence="7 10" key="1">
    <citation type="submission" date="2019-11" db="EMBL/GenBank/DDBJ databases">
        <title>Erwinia sp. nov., isolated from feces of birds in Tibet plateau of China.</title>
        <authorList>
            <person name="Ge Y."/>
        </authorList>
    </citation>
    <scope>NUCLEOTIDE SEQUENCE [LARGE SCALE GENOMIC DNA]</scope>
    <source>
        <strain evidence="7 10">J316</strain>
    </source>
</reference>
<accession>A0A6L6GMX7</accession>
<dbReference type="InterPro" id="IPR014710">
    <property type="entry name" value="RmlC-like_jellyroll"/>
</dbReference>
<dbReference type="PROSITE" id="PS00041">
    <property type="entry name" value="HTH_ARAC_FAMILY_1"/>
    <property type="match status" value="1"/>
</dbReference>
<dbReference type="GO" id="GO:0003700">
    <property type="term" value="F:DNA-binding transcription factor activity"/>
    <property type="evidence" value="ECO:0007669"/>
    <property type="project" value="InterPro"/>
</dbReference>
<dbReference type="InterPro" id="IPR009057">
    <property type="entry name" value="Homeodomain-like_sf"/>
</dbReference>
<keyword evidence="2" id="KW-0238">DNA-binding</keyword>
<evidence type="ECO:0000256" key="4">
    <source>
        <dbReference type="ARBA" id="ARBA00023163"/>
    </source>
</evidence>
<keyword evidence="1" id="KW-0805">Transcription regulation</keyword>
<name>A0A6I6EWN9_9GAMM</name>
<dbReference type="PANTHER" id="PTHR43280:SF28">
    <property type="entry name" value="HTH-TYPE TRANSCRIPTIONAL ACTIVATOR RHAS"/>
    <property type="match status" value="1"/>
</dbReference>
<dbReference type="RefSeq" id="WP_154752458.1">
    <property type="nucleotide sequence ID" value="NZ_CP046509.1"/>
</dbReference>
<dbReference type="PRINTS" id="PR00032">
    <property type="entry name" value="HTHARAC"/>
</dbReference>
<reference evidence="8 9" key="2">
    <citation type="submission" date="2019-12" db="EMBL/GenBank/DDBJ databases">
        <title>Erwinia sp. nov., isolated from droppings of birds in the Qinghai-Tiebt plateau of China.</title>
        <authorList>
            <person name="Ge Y."/>
        </authorList>
    </citation>
    <scope>NUCLEOTIDE SEQUENCE [LARGE SCALE GENOMIC DNA]</scope>
    <source>
        <strain evidence="8 9">J780</strain>
    </source>
</reference>
<dbReference type="InterPro" id="IPR018062">
    <property type="entry name" value="HTH_AraC-typ_CS"/>
</dbReference>
<dbReference type="PANTHER" id="PTHR43280">
    <property type="entry name" value="ARAC-FAMILY TRANSCRIPTIONAL REGULATOR"/>
    <property type="match status" value="1"/>
</dbReference>
<dbReference type="AlphaFoldDB" id="A0A6I6EWN9"/>
<dbReference type="SUPFAM" id="SSF46689">
    <property type="entry name" value="Homeodomain-like"/>
    <property type="match status" value="2"/>
</dbReference>
<dbReference type="KEGG" id="erwi:GN242_16645"/>
<keyword evidence="3" id="KW-0010">Activator</keyword>
<dbReference type="PROSITE" id="PS01124">
    <property type="entry name" value="HTH_ARAC_FAMILY_2"/>
    <property type="match status" value="1"/>
</dbReference>
<organism evidence="8 9">
    <name type="scientific">Erwinia sorbitola</name>
    <dbReference type="NCBI Taxonomy" id="2681984"/>
    <lineage>
        <taxon>Bacteria</taxon>
        <taxon>Pseudomonadati</taxon>
        <taxon>Pseudomonadota</taxon>
        <taxon>Gammaproteobacteria</taxon>
        <taxon>Enterobacterales</taxon>
        <taxon>Erwiniaceae</taxon>
        <taxon>Erwinia</taxon>
    </lineage>
</organism>
<dbReference type="InterPro" id="IPR037923">
    <property type="entry name" value="HTH-like"/>
</dbReference>
<keyword evidence="4" id="KW-0804">Transcription</keyword>
<keyword evidence="10" id="KW-1185">Reference proteome</keyword>
<dbReference type="Proteomes" id="UP000424752">
    <property type="component" value="Chromosome"/>
</dbReference>
<accession>A0A6I6EWN9</accession>
<dbReference type="Gene3D" id="2.60.120.10">
    <property type="entry name" value="Jelly Rolls"/>
    <property type="match status" value="1"/>
</dbReference>
<dbReference type="Pfam" id="PF02311">
    <property type="entry name" value="AraC_binding"/>
    <property type="match status" value="1"/>
</dbReference>
<dbReference type="Proteomes" id="UP000480164">
    <property type="component" value="Unassembled WGS sequence"/>
</dbReference>
<evidence type="ECO:0000256" key="2">
    <source>
        <dbReference type="ARBA" id="ARBA00023125"/>
    </source>
</evidence>
<sequence>MVEDERLELIALKDSIVSFSRLFANPVRYHHWHQCLEVLYVEEGYGVVMVGNKQYTMRPGRLFIFPPFTIHKIMVEEGARDCYRRTIIHVDHHAVLNILKEFPQNQHQLQQLSQRGSDAVVLDAANIHQHIDHLFSSYAARAAGGALSAEHVACLLLSLFGMLPENPPAVSADTSRLSTLVLFWIEDHYMEKFSLARLAAALERSKSYVSRRFQVETGEMIHDYLTTFRLRKSCELLMQTSHSIQQIALMVGFAEVTYFISTFRKGMGETPLQYRKNHG</sequence>
<dbReference type="Pfam" id="PF12833">
    <property type="entry name" value="HTH_18"/>
    <property type="match status" value="1"/>
</dbReference>
<evidence type="ECO:0000313" key="9">
    <source>
        <dbReference type="Proteomes" id="UP000424752"/>
    </source>
</evidence>
<dbReference type="EMBL" id="CP046509">
    <property type="protein sequence ID" value="QGU88753.1"/>
    <property type="molecule type" value="Genomic_DNA"/>
</dbReference>
<evidence type="ECO:0000256" key="5">
    <source>
        <dbReference type="ARBA" id="ARBA00044978"/>
    </source>
</evidence>
<dbReference type="InterPro" id="IPR020449">
    <property type="entry name" value="Tscrpt_reg_AraC-type_HTH"/>
</dbReference>
<evidence type="ECO:0000313" key="10">
    <source>
        <dbReference type="Proteomes" id="UP000480164"/>
    </source>
</evidence>
<evidence type="ECO:0000256" key="1">
    <source>
        <dbReference type="ARBA" id="ARBA00023015"/>
    </source>
</evidence>
<feature type="domain" description="HTH araC/xylS-type" evidence="6">
    <location>
        <begin position="179"/>
        <end position="277"/>
    </location>
</feature>
<gene>
    <name evidence="7" type="ORF">GK011_09635</name>
    <name evidence="8" type="ORF">GN242_16645</name>
</gene>
<dbReference type="SUPFAM" id="SSF51215">
    <property type="entry name" value="Regulatory protein AraC"/>
    <property type="match status" value="1"/>
</dbReference>
<dbReference type="SMART" id="SM00342">
    <property type="entry name" value="HTH_ARAC"/>
    <property type="match status" value="1"/>
</dbReference>
<dbReference type="GO" id="GO:0043565">
    <property type="term" value="F:sequence-specific DNA binding"/>
    <property type="evidence" value="ECO:0007669"/>
    <property type="project" value="InterPro"/>
</dbReference>
<evidence type="ECO:0000313" key="8">
    <source>
        <dbReference type="EMBL" id="QGU88753.1"/>
    </source>
</evidence>